<dbReference type="Proteomes" id="UP000499080">
    <property type="component" value="Unassembled WGS sequence"/>
</dbReference>
<name>A0A4Y2CCB6_ARAVE</name>
<feature type="transmembrane region" description="Helical" evidence="1">
    <location>
        <begin position="21"/>
        <end position="41"/>
    </location>
</feature>
<keyword evidence="1" id="KW-0812">Transmembrane</keyword>
<evidence type="ECO:0000256" key="1">
    <source>
        <dbReference type="SAM" id="Phobius"/>
    </source>
</evidence>
<comment type="caution">
    <text evidence="2">The sequence shown here is derived from an EMBL/GenBank/DDBJ whole genome shotgun (WGS) entry which is preliminary data.</text>
</comment>
<evidence type="ECO:0000313" key="2">
    <source>
        <dbReference type="EMBL" id="GBM01919.1"/>
    </source>
</evidence>
<accession>A0A4Y2CCB6</accession>
<keyword evidence="1" id="KW-0472">Membrane</keyword>
<keyword evidence="3" id="KW-1185">Reference proteome</keyword>
<organism evidence="2 3">
    <name type="scientific">Araneus ventricosus</name>
    <name type="common">Orbweaver spider</name>
    <name type="synonym">Epeira ventricosa</name>
    <dbReference type="NCBI Taxonomy" id="182803"/>
    <lineage>
        <taxon>Eukaryota</taxon>
        <taxon>Metazoa</taxon>
        <taxon>Ecdysozoa</taxon>
        <taxon>Arthropoda</taxon>
        <taxon>Chelicerata</taxon>
        <taxon>Arachnida</taxon>
        <taxon>Araneae</taxon>
        <taxon>Araneomorphae</taxon>
        <taxon>Entelegynae</taxon>
        <taxon>Araneoidea</taxon>
        <taxon>Araneidae</taxon>
        <taxon>Araneus</taxon>
    </lineage>
</organism>
<dbReference type="OrthoDB" id="6430535at2759"/>
<dbReference type="AlphaFoldDB" id="A0A4Y2CCB6"/>
<evidence type="ECO:0000313" key="3">
    <source>
        <dbReference type="Proteomes" id="UP000499080"/>
    </source>
</evidence>
<keyword evidence="1" id="KW-1133">Transmembrane helix</keyword>
<protein>
    <submittedName>
        <fullName evidence="2">Uncharacterized protein</fullName>
    </submittedName>
</protein>
<gene>
    <name evidence="2" type="ORF">AVEN_269532_1</name>
</gene>
<feature type="transmembrane region" description="Helical" evidence="1">
    <location>
        <begin position="94"/>
        <end position="116"/>
    </location>
</feature>
<sequence length="220" mass="25594">MIRLFNVGYRLAFSPNIFQKYFLSLLLSAFLDFLVQMMIMIPACIANEEVKHVVQILPCWIPKNDIDLKLEFEKVFRKQKYLTVWNIYFFDRSLVITGFGTLLTYGILIGTVGKVFKLRWINRSYAFCSSKDSARYYISARCRVPWADGSFYYGPWGHGGLQSSARPSPRVRSPTENHEPAQYFQRDKRFMVKEESTASVGTRFWTPEGRSLTLSIAFML</sequence>
<dbReference type="EMBL" id="BGPR01000175">
    <property type="protein sequence ID" value="GBM01919.1"/>
    <property type="molecule type" value="Genomic_DNA"/>
</dbReference>
<reference evidence="2 3" key="1">
    <citation type="journal article" date="2019" name="Sci. Rep.">
        <title>Orb-weaving spider Araneus ventricosus genome elucidates the spidroin gene catalogue.</title>
        <authorList>
            <person name="Kono N."/>
            <person name="Nakamura H."/>
            <person name="Ohtoshi R."/>
            <person name="Moran D.A.P."/>
            <person name="Shinohara A."/>
            <person name="Yoshida Y."/>
            <person name="Fujiwara M."/>
            <person name="Mori M."/>
            <person name="Tomita M."/>
            <person name="Arakawa K."/>
        </authorList>
    </citation>
    <scope>NUCLEOTIDE SEQUENCE [LARGE SCALE GENOMIC DNA]</scope>
</reference>
<proteinExistence type="predicted"/>